<dbReference type="Proteomes" id="UP000217528">
    <property type="component" value="Unassembled WGS sequence"/>
</dbReference>
<dbReference type="RefSeq" id="WP_095609299.1">
    <property type="nucleotide sequence ID" value="NZ_CAUHCB010000006.1"/>
</dbReference>
<protein>
    <recommendedName>
        <fullName evidence="6 7">Small ribosomal subunit protein eS4</fullName>
    </recommendedName>
</protein>
<dbReference type="Gene3D" id="2.40.50.740">
    <property type="match status" value="1"/>
</dbReference>
<evidence type="ECO:0000256" key="3">
    <source>
        <dbReference type="ARBA" id="ARBA00022884"/>
    </source>
</evidence>
<dbReference type="OrthoDB" id="372073at2157"/>
<evidence type="ECO:0000259" key="9">
    <source>
        <dbReference type="Pfam" id="PF08071"/>
    </source>
</evidence>
<dbReference type="SUPFAM" id="SSF55174">
    <property type="entry name" value="Alpha-L RNA-binding motif"/>
    <property type="match status" value="1"/>
</dbReference>
<sequence>MANMGSRKHLKRYKAPKTWPIHKKEETWTTKSSAGPHALDKSIPLVMVLREILGVAKNTREAKIILNNGDVLVDGTPRKDHRFPVGFMDIISIPKINKSFRLLQDEKGRLVLKDIDEKDSTFKLASIEDKTTIKGGKTQLNLHDGRNVIVDDATEYNTSDVLLLNIPDQKISDSIKFEEGSIGLITGGKHTGEYGIIREINITKSSKANTVLMDTEDGTFITLADYVFVVGNDKPVISLLGDD</sequence>
<accession>A0A2A2HB57</accession>
<evidence type="ECO:0000256" key="1">
    <source>
        <dbReference type="ARBA" id="ARBA00007500"/>
    </source>
</evidence>
<organism evidence="10 12">
    <name type="scientific">Methanosphaera cuniculi</name>
    <dbReference type="NCBI Taxonomy" id="1077256"/>
    <lineage>
        <taxon>Archaea</taxon>
        <taxon>Methanobacteriati</taxon>
        <taxon>Methanobacteriota</taxon>
        <taxon>Methanomada group</taxon>
        <taxon>Methanobacteria</taxon>
        <taxon>Methanobacteriales</taxon>
        <taxon>Methanobacteriaceae</taxon>
        <taxon>Methanosphaera</taxon>
    </lineage>
</organism>
<dbReference type="GO" id="GO:0022627">
    <property type="term" value="C:cytosolic small ribosomal subunit"/>
    <property type="evidence" value="ECO:0007669"/>
    <property type="project" value="TreeGrafter"/>
</dbReference>
<comment type="caution">
    <text evidence="10">The sequence shown here is derived from an EMBL/GenBank/DDBJ whole genome shotgun (WGS) entry which is preliminary data.</text>
</comment>
<dbReference type="InterPro" id="IPR036986">
    <property type="entry name" value="S4_RNA-bd_sf"/>
</dbReference>
<dbReference type="InterPro" id="IPR014722">
    <property type="entry name" value="Rib_uL2_dom2"/>
</dbReference>
<dbReference type="CDD" id="cd00165">
    <property type="entry name" value="S4"/>
    <property type="match status" value="1"/>
</dbReference>
<dbReference type="EMBL" id="LMVN01000027">
    <property type="protein sequence ID" value="PAV06659.1"/>
    <property type="molecule type" value="Genomic_DNA"/>
</dbReference>
<comment type="similarity">
    <text evidence="1 7">Belongs to the eukaryotic ribosomal protein eS4 family.</text>
</comment>
<dbReference type="PANTHER" id="PTHR11581">
    <property type="entry name" value="30S/40S RIBOSOMAL PROTEIN S4"/>
    <property type="match status" value="1"/>
</dbReference>
<keyword evidence="2" id="KW-0699">rRNA-binding</keyword>
<dbReference type="PIRSF" id="PIRSF002116">
    <property type="entry name" value="Ribosomal_S4"/>
    <property type="match status" value="1"/>
</dbReference>
<dbReference type="InterPro" id="IPR038237">
    <property type="entry name" value="Ribosomal_eS4_central_sf"/>
</dbReference>
<evidence type="ECO:0000313" key="11">
    <source>
        <dbReference type="EMBL" id="PWL07848.1"/>
    </source>
</evidence>
<dbReference type="Proteomes" id="UP000246004">
    <property type="component" value="Unassembled WGS sequence"/>
</dbReference>
<dbReference type="Gene3D" id="2.30.30.30">
    <property type="match status" value="1"/>
</dbReference>
<name>A0A2A2HB57_9EURY</name>
<feature type="domain" description="Small ribosomal subunit protein eS4 N-terminal" evidence="9">
    <location>
        <begin position="4"/>
        <end position="39"/>
    </location>
</feature>
<dbReference type="EMBL" id="LWMS01000044">
    <property type="protein sequence ID" value="PWL07848.1"/>
    <property type="molecule type" value="Genomic_DNA"/>
</dbReference>
<dbReference type="HAMAP" id="MF_00485">
    <property type="entry name" value="Ribosomal_eS4"/>
    <property type="match status" value="1"/>
</dbReference>
<dbReference type="NCBIfam" id="NF003312">
    <property type="entry name" value="PRK04313.1"/>
    <property type="match status" value="1"/>
</dbReference>
<keyword evidence="12" id="KW-1185">Reference proteome</keyword>
<gene>
    <name evidence="7" type="primary">rps4e</name>
    <name evidence="10" type="ORF">ASJ82_04310</name>
    <name evidence="11" type="ORF">MSCUN_13800</name>
</gene>
<evidence type="ECO:0000256" key="4">
    <source>
        <dbReference type="ARBA" id="ARBA00022980"/>
    </source>
</evidence>
<evidence type="ECO:0000256" key="2">
    <source>
        <dbReference type="ARBA" id="ARBA00022730"/>
    </source>
</evidence>
<evidence type="ECO:0000259" key="8">
    <source>
        <dbReference type="Pfam" id="PF00900"/>
    </source>
</evidence>
<dbReference type="GO" id="GO:0019843">
    <property type="term" value="F:rRNA binding"/>
    <property type="evidence" value="ECO:0007669"/>
    <property type="project" value="UniProtKB-KW"/>
</dbReference>
<dbReference type="InterPro" id="IPR000876">
    <property type="entry name" value="Ribosomal_eS4"/>
</dbReference>
<dbReference type="Gene3D" id="3.10.290.10">
    <property type="entry name" value="RNA-binding S4 domain"/>
    <property type="match status" value="1"/>
</dbReference>
<dbReference type="Pfam" id="PF08071">
    <property type="entry name" value="RS4NT"/>
    <property type="match status" value="1"/>
</dbReference>
<keyword evidence="3 7" id="KW-0694">RNA-binding</keyword>
<evidence type="ECO:0000256" key="7">
    <source>
        <dbReference type="HAMAP-Rule" id="MF_00485"/>
    </source>
</evidence>
<dbReference type="Pfam" id="PF00900">
    <property type="entry name" value="Ribosomal_S4e"/>
    <property type="match status" value="1"/>
</dbReference>
<evidence type="ECO:0000313" key="13">
    <source>
        <dbReference type="Proteomes" id="UP000246004"/>
    </source>
</evidence>
<dbReference type="GO" id="GO:0006412">
    <property type="term" value="P:translation"/>
    <property type="evidence" value="ECO:0007669"/>
    <property type="project" value="UniProtKB-UniRule"/>
</dbReference>
<evidence type="ECO:0000256" key="6">
    <source>
        <dbReference type="ARBA" id="ARBA00035272"/>
    </source>
</evidence>
<dbReference type="GO" id="GO:0003735">
    <property type="term" value="F:structural constituent of ribosome"/>
    <property type="evidence" value="ECO:0007669"/>
    <property type="project" value="InterPro"/>
</dbReference>
<keyword evidence="4 7" id="KW-0689">Ribosomal protein</keyword>
<dbReference type="PROSITE" id="PS50889">
    <property type="entry name" value="S4"/>
    <property type="match status" value="1"/>
</dbReference>
<dbReference type="FunFam" id="3.10.290.10:FF:000002">
    <property type="entry name" value="40S ribosomal protein S4"/>
    <property type="match status" value="1"/>
</dbReference>
<reference evidence="11 13" key="1">
    <citation type="submission" date="2016-04" db="EMBL/GenBank/DDBJ databases">
        <title>Genome sequence of Methanosphaera cuniculi DSM 4103.</title>
        <authorList>
            <person name="Poehlein A."/>
            <person name="Seedorf H."/>
            <person name="Daniel R."/>
        </authorList>
    </citation>
    <scope>NUCLEOTIDE SEQUENCE [LARGE SCALE GENOMIC DNA]</scope>
    <source>
        <strain evidence="11 13">DSM 4103</strain>
    </source>
</reference>
<evidence type="ECO:0000313" key="10">
    <source>
        <dbReference type="EMBL" id="PAV06659.1"/>
    </source>
</evidence>
<proteinExistence type="inferred from homology"/>
<keyword evidence="5 7" id="KW-0687">Ribonucleoprotein</keyword>
<dbReference type="InterPro" id="IPR013843">
    <property type="entry name" value="Ribosomal_eS4_N"/>
</dbReference>
<dbReference type="AlphaFoldDB" id="A0A2A2HB57"/>
<dbReference type="InterPro" id="IPR041982">
    <property type="entry name" value="Ribosomal_eS4_KOW"/>
</dbReference>
<evidence type="ECO:0000256" key="5">
    <source>
        <dbReference type="ARBA" id="ARBA00023274"/>
    </source>
</evidence>
<dbReference type="CDD" id="cd06087">
    <property type="entry name" value="KOW_RPS4"/>
    <property type="match status" value="1"/>
</dbReference>
<dbReference type="InterPro" id="IPR013845">
    <property type="entry name" value="Ribosomal_eS4_central_region"/>
</dbReference>
<evidence type="ECO:0000313" key="12">
    <source>
        <dbReference type="Proteomes" id="UP000217528"/>
    </source>
</evidence>
<dbReference type="PANTHER" id="PTHR11581:SF0">
    <property type="entry name" value="SMALL RIBOSOMAL SUBUNIT PROTEIN ES4"/>
    <property type="match status" value="1"/>
</dbReference>
<feature type="domain" description="Small ribosomal subunit protein eS4 central region" evidence="8">
    <location>
        <begin position="96"/>
        <end position="171"/>
    </location>
</feature>
<reference evidence="10 12" key="2">
    <citation type="journal article" date="2017" name="BMC Genomics">
        <title>Genomic analysis of methanogenic archaea reveals a shift towards energy conservation.</title>
        <authorList>
            <person name="Gilmore S.P."/>
            <person name="Henske J.K."/>
            <person name="Sexton J.A."/>
            <person name="Solomon K.V."/>
            <person name="Seppala S."/>
            <person name="Yoo J.I."/>
            <person name="Huyett L.M."/>
            <person name="Pressman A."/>
            <person name="Cogan J.Z."/>
            <person name="Kivenson V."/>
            <person name="Peng X."/>
            <person name="Tan Y."/>
            <person name="Valentine D.L."/>
            <person name="O'Malley M.A."/>
        </authorList>
    </citation>
    <scope>NUCLEOTIDE SEQUENCE [LARGE SCALE GENOMIC DNA]</scope>
    <source>
        <strain evidence="10 12">1R-7</strain>
    </source>
</reference>